<dbReference type="PANTHER" id="PTHR43877:SF2">
    <property type="entry name" value="AMINOALKYLPHOSPHONATE N-ACETYLTRANSFERASE-RELATED"/>
    <property type="match status" value="1"/>
</dbReference>
<evidence type="ECO:0000313" key="5">
    <source>
        <dbReference type="EMBL" id="MCS5716810.1"/>
    </source>
</evidence>
<feature type="compositionally biased region" description="Basic and acidic residues" evidence="3">
    <location>
        <begin position="22"/>
        <end position="40"/>
    </location>
</feature>
<feature type="domain" description="N-acetyltransferase" evidence="4">
    <location>
        <begin position="1"/>
        <end position="153"/>
    </location>
</feature>
<dbReference type="RefSeq" id="WP_259504373.1">
    <property type="nucleotide sequence ID" value="NZ_JANLCM010000001.1"/>
</dbReference>
<keyword evidence="1" id="KW-0808">Transferase</keyword>
<evidence type="ECO:0000256" key="1">
    <source>
        <dbReference type="ARBA" id="ARBA00022679"/>
    </source>
</evidence>
<dbReference type="Proteomes" id="UP001165584">
    <property type="component" value="Unassembled WGS sequence"/>
</dbReference>
<sequence>MTRAFSISREPFDGPDSVALRQEQRDELDARYGRDDHEPGDPPTADSVPVFLVARNEAGVAIGCGGLRPLAGGGAEIKRMYVVPSARGTGVSTAILRAIEDEARALGVERLLLETGTAQPDAIRFYEREGYVRVPNFGVYEGSEISVCYARTL</sequence>
<dbReference type="InterPro" id="IPR000182">
    <property type="entry name" value="GNAT_dom"/>
</dbReference>
<dbReference type="PANTHER" id="PTHR43877">
    <property type="entry name" value="AMINOALKYLPHOSPHONATE N-ACETYLTRANSFERASE-RELATED-RELATED"/>
    <property type="match status" value="1"/>
</dbReference>
<dbReference type="InterPro" id="IPR050832">
    <property type="entry name" value="Bact_Acetyltransf"/>
</dbReference>
<name>A0ABT2GKS5_9MICO</name>
<dbReference type="SUPFAM" id="SSF55729">
    <property type="entry name" value="Acyl-CoA N-acyltransferases (Nat)"/>
    <property type="match status" value="1"/>
</dbReference>
<proteinExistence type="predicted"/>
<dbReference type="CDD" id="cd04301">
    <property type="entry name" value="NAT_SF"/>
    <property type="match status" value="1"/>
</dbReference>
<reference evidence="5" key="1">
    <citation type="submission" date="2022-08" db="EMBL/GenBank/DDBJ databases">
        <authorList>
            <person name="Deng Y."/>
            <person name="Han X.-F."/>
            <person name="Zhang Y.-Q."/>
        </authorList>
    </citation>
    <scope>NUCLEOTIDE SEQUENCE</scope>
    <source>
        <strain evidence="5">CPCC 205763</strain>
    </source>
</reference>
<keyword evidence="6" id="KW-1185">Reference proteome</keyword>
<gene>
    <name evidence="5" type="ORF">N1027_01520</name>
</gene>
<dbReference type="InterPro" id="IPR016181">
    <property type="entry name" value="Acyl_CoA_acyltransferase"/>
</dbReference>
<keyword evidence="2" id="KW-0012">Acyltransferase</keyword>
<evidence type="ECO:0000256" key="3">
    <source>
        <dbReference type="SAM" id="MobiDB-lite"/>
    </source>
</evidence>
<dbReference type="Pfam" id="PF00583">
    <property type="entry name" value="Acetyltransf_1"/>
    <property type="match status" value="1"/>
</dbReference>
<dbReference type="PROSITE" id="PS51186">
    <property type="entry name" value="GNAT"/>
    <property type="match status" value="1"/>
</dbReference>
<dbReference type="Gene3D" id="3.40.630.30">
    <property type="match status" value="1"/>
</dbReference>
<protein>
    <submittedName>
        <fullName evidence="5">GNAT family N-acetyltransferase</fullName>
    </submittedName>
</protein>
<evidence type="ECO:0000259" key="4">
    <source>
        <dbReference type="PROSITE" id="PS51186"/>
    </source>
</evidence>
<comment type="caution">
    <text evidence="5">The sequence shown here is derived from an EMBL/GenBank/DDBJ whole genome shotgun (WGS) entry which is preliminary data.</text>
</comment>
<organism evidence="5 6">
    <name type="scientific">Herbiconiux aconitum</name>
    <dbReference type="NCBI Taxonomy" id="2970913"/>
    <lineage>
        <taxon>Bacteria</taxon>
        <taxon>Bacillati</taxon>
        <taxon>Actinomycetota</taxon>
        <taxon>Actinomycetes</taxon>
        <taxon>Micrococcales</taxon>
        <taxon>Microbacteriaceae</taxon>
        <taxon>Herbiconiux</taxon>
    </lineage>
</organism>
<dbReference type="EMBL" id="JANLCM010000001">
    <property type="protein sequence ID" value="MCS5716810.1"/>
    <property type="molecule type" value="Genomic_DNA"/>
</dbReference>
<feature type="region of interest" description="Disordered" evidence="3">
    <location>
        <begin position="1"/>
        <end position="47"/>
    </location>
</feature>
<accession>A0ABT2GKS5</accession>
<evidence type="ECO:0000256" key="2">
    <source>
        <dbReference type="ARBA" id="ARBA00023315"/>
    </source>
</evidence>
<evidence type="ECO:0000313" key="6">
    <source>
        <dbReference type="Proteomes" id="UP001165584"/>
    </source>
</evidence>